<proteinExistence type="predicted"/>
<protein>
    <submittedName>
        <fullName evidence="1">Uncharacterized protein</fullName>
    </submittedName>
</protein>
<evidence type="ECO:0000313" key="1">
    <source>
        <dbReference type="EMBL" id="KAI5658116.1"/>
    </source>
</evidence>
<evidence type="ECO:0000313" key="2">
    <source>
        <dbReference type="Proteomes" id="UP001060085"/>
    </source>
</evidence>
<dbReference type="EMBL" id="CM044706">
    <property type="protein sequence ID" value="KAI5658116.1"/>
    <property type="molecule type" value="Genomic_DNA"/>
</dbReference>
<organism evidence="1 2">
    <name type="scientific">Catharanthus roseus</name>
    <name type="common">Madagascar periwinkle</name>
    <name type="synonym">Vinca rosea</name>
    <dbReference type="NCBI Taxonomy" id="4058"/>
    <lineage>
        <taxon>Eukaryota</taxon>
        <taxon>Viridiplantae</taxon>
        <taxon>Streptophyta</taxon>
        <taxon>Embryophyta</taxon>
        <taxon>Tracheophyta</taxon>
        <taxon>Spermatophyta</taxon>
        <taxon>Magnoliopsida</taxon>
        <taxon>eudicotyledons</taxon>
        <taxon>Gunneridae</taxon>
        <taxon>Pentapetalae</taxon>
        <taxon>asterids</taxon>
        <taxon>lamiids</taxon>
        <taxon>Gentianales</taxon>
        <taxon>Apocynaceae</taxon>
        <taxon>Rauvolfioideae</taxon>
        <taxon>Vinceae</taxon>
        <taxon>Catharanthinae</taxon>
        <taxon>Catharanthus</taxon>
    </lineage>
</organism>
<name>A0ACC0AC09_CATRO</name>
<keyword evidence="2" id="KW-1185">Reference proteome</keyword>
<accession>A0ACC0AC09</accession>
<dbReference type="Proteomes" id="UP001060085">
    <property type="component" value="Linkage Group LG06"/>
</dbReference>
<comment type="caution">
    <text evidence="1">The sequence shown here is derived from an EMBL/GenBank/DDBJ whole genome shotgun (WGS) entry which is preliminary data.</text>
</comment>
<gene>
    <name evidence="1" type="ORF">M9H77_26909</name>
</gene>
<reference evidence="2" key="1">
    <citation type="journal article" date="2023" name="Nat. Plants">
        <title>Single-cell RNA sequencing provides a high-resolution roadmap for understanding the multicellular compartmentation of specialized metabolism.</title>
        <authorList>
            <person name="Sun S."/>
            <person name="Shen X."/>
            <person name="Li Y."/>
            <person name="Li Y."/>
            <person name="Wang S."/>
            <person name="Li R."/>
            <person name="Zhang H."/>
            <person name="Shen G."/>
            <person name="Guo B."/>
            <person name="Wei J."/>
            <person name="Xu J."/>
            <person name="St-Pierre B."/>
            <person name="Chen S."/>
            <person name="Sun C."/>
        </authorList>
    </citation>
    <scope>NUCLEOTIDE SEQUENCE [LARGE SCALE GENOMIC DNA]</scope>
</reference>
<sequence length="165" mass="18691">MSVGPPSYTLQGGKEIVTFITFNNISYSWIPPAEEDRLRERDLLTGIGASFAKPNDEDDESYDFSGYPWGPVGGHYRVHSPICGRVGPSEGIHQSTRGDAGPPMRQIHARSGHKWWRGVDFEEQKMHKRSLKGNLQRSKISLKTTTVYEDEMIKLNTLKTRRIVC</sequence>